<comment type="function">
    <text evidence="6 9">Catalyzes cyclization of the linear tetrapyrrole, hydroxymethylbilane, to the macrocyclic uroporphyrinogen III.</text>
</comment>
<protein>
    <recommendedName>
        <fullName evidence="7 9">Uroporphyrinogen-III synthase</fullName>
        <ecNumber evidence="3 9">4.2.1.75</ecNumber>
    </recommendedName>
</protein>
<comment type="similarity">
    <text evidence="2 9">Belongs to the uroporphyrinogen-III synthase family.</text>
</comment>
<evidence type="ECO:0000256" key="4">
    <source>
        <dbReference type="ARBA" id="ARBA00023239"/>
    </source>
</evidence>
<evidence type="ECO:0000256" key="2">
    <source>
        <dbReference type="ARBA" id="ARBA00008133"/>
    </source>
</evidence>
<keyword evidence="5 9" id="KW-0627">Porphyrin biosynthesis</keyword>
<evidence type="ECO:0000256" key="8">
    <source>
        <dbReference type="ARBA" id="ARBA00048617"/>
    </source>
</evidence>
<reference evidence="11 12" key="1">
    <citation type="submission" date="2021-01" db="EMBL/GenBank/DDBJ databases">
        <title>Draft Genome Sequence and Polyhydroxyalkanoate Biosynthetic Potential of Jeongeupia naejangsanensis Type Strain DSM 24253.</title>
        <authorList>
            <person name="Turrini P."/>
            <person name="Artuso I."/>
            <person name="Lugli G.A."/>
            <person name="Frangipani E."/>
            <person name="Ventura M."/>
            <person name="Visca P."/>
        </authorList>
    </citation>
    <scope>NUCLEOTIDE SEQUENCE [LARGE SCALE GENOMIC DNA]</scope>
    <source>
        <strain evidence="11 12">DSM 24253</strain>
    </source>
</reference>
<dbReference type="Gene3D" id="3.40.50.10090">
    <property type="match status" value="2"/>
</dbReference>
<keyword evidence="12" id="KW-1185">Reference proteome</keyword>
<dbReference type="PANTHER" id="PTHR38042">
    <property type="entry name" value="UROPORPHYRINOGEN-III SYNTHASE, CHLOROPLASTIC"/>
    <property type="match status" value="1"/>
</dbReference>
<dbReference type="InterPro" id="IPR039793">
    <property type="entry name" value="UROS/Hem4"/>
</dbReference>
<dbReference type="CDD" id="cd06578">
    <property type="entry name" value="HemD"/>
    <property type="match status" value="1"/>
</dbReference>
<evidence type="ECO:0000313" key="12">
    <source>
        <dbReference type="Proteomes" id="UP000809431"/>
    </source>
</evidence>
<gene>
    <name evidence="11" type="ORF">JMJ54_17665</name>
</gene>
<dbReference type="Pfam" id="PF02602">
    <property type="entry name" value="HEM4"/>
    <property type="match status" value="1"/>
</dbReference>
<keyword evidence="4 9" id="KW-0456">Lyase</keyword>
<evidence type="ECO:0000259" key="10">
    <source>
        <dbReference type="Pfam" id="PF02602"/>
    </source>
</evidence>
<comment type="pathway">
    <text evidence="1 9">Porphyrin-containing compound metabolism; protoporphyrin-IX biosynthesis; coproporphyrinogen-III from 5-aminolevulinate: step 3/4.</text>
</comment>
<evidence type="ECO:0000256" key="7">
    <source>
        <dbReference type="ARBA" id="ARBA00040167"/>
    </source>
</evidence>
<feature type="domain" description="Tetrapyrrole biosynthesis uroporphyrinogen III synthase" evidence="10">
    <location>
        <begin position="38"/>
        <end position="248"/>
    </location>
</feature>
<evidence type="ECO:0000313" key="11">
    <source>
        <dbReference type="EMBL" id="MBM3117665.1"/>
    </source>
</evidence>
<organism evidence="11 12">
    <name type="scientific">Jeongeupia naejangsanensis</name>
    <dbReference type="NCBI Taxonomy" id="613195"/>
    <lineage>
        <taxon>Bacteria</taxon>
        <taxon>Pseudomonadati</taxon>
        <taxon>Pseudomonadota</taxon>
        <taxon>Betaproteobacteria</taxon>
        <taxon>Neisseriales</taxon>
        <taxon>Chitinibacteraceae</taxon>
        <taxon>Jeongeupia</taxon>
    </lineage>
</organism>
<evidence type="ECO:0000256" key="3">
    <source>
        <dbReference type="ARBA" id="ARBA00013109"/>
    </source>
</evidence>
<evidence type="ECO:0000256" key="6">
    <source>
        <dbReference type="ARBA" id="ARBA00037589"/>
    </source>
</evidence>
<accession>A0ABS2BQE5</accession>
<name>A0ABS2BQE5_9NEIS</name>
<dbReference type="InterPro" id="IPR003754">
    <property type="entry name" value="4pyrrol_synth_uPrphyn_synth"/>
</dbReference>
<dbReference type="PANTHER" id="PTHR38042:SF1">
    <property type="entry name" value="UROPORPHYRINOGEN-III SYNTHASE, CHLOROPLASTIC"/>
    <property type="match status" value="1"/>
</dbReference>
<evidence type="ECO:0000256" key="9">
    <source>
        <dbReference type="RuleBase" id="RU366031"/>
    </source>
</evidence>
<sequence>MARPITGRPAIKQHRSAPPASLAGRRIWVTRPQAQAGTLATLIEAQGGIAVRQPLLDIIPPADPAPFATALAALDGFDLVVFVSPTALDLTFAQLGRDWPATVPVAVVGPGSAARALELGATTVISPPLQHDSEGLLREAAMHDLAGRRVLLVRGESGRDVLPEALAARGATLTMVSAYRRRPPDLDDAGLTRLLDAGIDAAVISSSEAAGVLFTLAGGAARERLQSLLYFAPHPRIVAALHAHGAARVETCATGDAGTVDSLCHYFADPQP</sequence>
<dbReference type="SUPFAM" id="SSF69618">
    <property type="entry name" value="HemD-like"/>
    <property type="match status" value="1"/>
</dbReference>
<evidence type="ECO:0000256" key="1">
    <source>
        <dbReference type="ARBA" id="ARBA00004772"/>
    </source>
</evidence>
<dbReference type="RefSeq" id="WP_203539877.1">
    <property type="nucleotide sequence ID" value="NZ_JAESND010000012.1"/>
</dbReference>
<dbReference type="Proteomes" id="UP000809431">
    <property type="component" value="Unassembled WGS sequence"/>
</dbReference>
<evidence type="ECO:0000256" key="5">
    <source>
        <dbReference type="ARBA" id="ARBA00023244"/>
    </source>
</evidence>
<comment type="catalytic activity">
    <reaction evidence="8 9">
        <text>hydroxymethylbilane = uroporphyrinogen III + H2O</text>
        <dbReference type="Rhea" id="RHEA:18965"/>
        <dbReference type="ChEBI" id="CHEBI:15377"/>
        <dbReference type="ChEBI" id="CHEBI:57308"/>
        <dbReference type="ChEBI" id="CHEBI:57845"/>
        <dbReference type="EC" id="4.2.1.75"/>
    </reaction>
</comment>
<dbReference type="EMBL" id="JAESND010000012">
    <property type="protein sequence ID" value="MBM3117665.1"/>
    <property type="molecule type" value="Genomic_DNA"/>
</dbReference>
<comment type="caution">
    <text evidence="11">The sequence shown here is derived from an EMBL/GenBank/DDBJ whole genome shotgun (WGS) entry which is preliminary data.</text>
</comment>
<dbReference type="InterPro" id="IPR036108">
    <property type="entry name" value="4pyrrol_syn_uPrphyn_synt_sf"/>
</dbReference>
<dbReference type="EC" id="4.2.1.75" evidence="3 9"/>
<proteinExistence type="inferred from homology"/>